<organism evidence="1">
    <name type="scientific">plant metagenome</name>
    <dbReference type="NCBI Taxonomy" id="1297885"/>
    <lineage>
        <taxon>unclassified sequences</taxon>
        <taxon>metagenomes</taxon>
        <taxon>organismal metagenomes</taxon>
    </lineage>
</organism>
<protein>
    <submittedName>
        <fullName evidence="1">Uncharacterized protein</fullName>
    </submittedName>
</protein>
<proteinExistence type="predicted"/>
<evidence type="ECO:0000313" key="1">
    <source>
        <dbReference type="EMBL" id="VFR82960.1"/>
    </source>
</evidence>
<dbReference type="AlphaFoldDB" id="A0A484U8H2"/>
<accession>A0A484U8H2</accession>
<sequence>MLVLTDAALACAFPAITTKCVPATHAHLAGRVCRTVLDVLDRQRARAQVVQAIGHCLLAAGDHAADQRGVAAHVDQETAITRLQPRLLRDRGVVAVHLAATHATRNRARHQARRADAAAEASVLLLRLVRAGVLQTLQQQVAAYRRKNLVGLAHRTPQRGVAARLQGQHVARRDGALCPGAVAAIRVAAAAGDACVDRHAAAFHAQRDPHAHAGTAALVLRLLRRQVLRGLQQDVAIGLEHRVVARGEVRARDGDVGSRTAPTRHEGQVIARRHGRAQHAGRRTVDGGLAFARPQADVDRHAAHAPVLHDRIRRVDGSQCGRAQGQGLHDRIAAARRGIGHLGARLRRADHRIACADGKAALLDLVELALLRGVVDGLDTNVAAHQRHIALTRQDVAARDQHRLARVDEQVTRHAANRAAGVEDFLAVQRVRGLARPVADAAQGAEAGLLHAFVVVFLGDVLCRDDVNVAFGRDNDVAHAADVGALHGDIAASHHDDRVAGEGGADSQGLPGLIDSVNTFG</sequence>
<dbReference type="EMBL" id="CAADIP010000009">
    <property type="protein sequence ID" value="VFR82960.1"/>
    <property type="molecule type" value="Genomic_DNA"/>
</dbReference>
<gene>
    <name evidence="1" type="ORF">IVO3_3451</name>
</gene>
<reference evidence="1" key="1">
    <citation type="submission" date="2019-03" db="EMBL/GenBank/DDBJ databases">
        <authorList>
            <person name="Danneels B."/>
        </authorList>
    </citation>
    <scope>NUCLEOTIDE SEQUENCE</scope>
</reference>
<name>A0A484U8H2_9ZZZZ</name>